<dbReference type="Proteomes" id="UP000703269">
    <property type="component" value="Unassembled WGS sequence"/>
</dbReference>
<dbReference type="OrthoDB" id="10512567at2759"/>
<keyword evidence="1" id="KW-0175">Coiled coil</keyword>
<accession>A0A9P3GEE9</accession>
<organism evidence="3 4">
    <name type="scientific">Phanerochaete sordida</name>
    <dbReference type="NCBI Taxonomy" id="48140"/>
    <lineage>
        <taxon>Eukaryota</taxon>
        <taxon>Fungi</taxon>
        <taxon>Dikarya</taxon>
        <taxon>Basidiomycota</taxon>
        <taxon>Agaricomycotina</taxon>
        <taxon>Agaricomycetes</taxon>
        <taxon>Polyporales</taxon>
        <taxon>Phanerochaetaceae</taxon>
        <taxon>Phanerochaete</taxon>
    </lineage>
</organism>
<feature type="coiled-coil region" evidence="1">
    <location>
        <begin position="310"/>
        <end position="344"/>
    </location>
</feature>
<proteinExistence type="predicted"/>
<evidence type="ECO:0000313" key="4">
    <source>
        <dbReference type="Proteomes" id="UP000703269"/>
    </source>
</evidence>
<reference evidence="3 4" key="1">
    <citation type="submission" date="2021-08" db="EMBL/GenBank/DDBJ databases">
        <title>Draft Genome Sequence of Phanerochaete sordida strain YK-624.</title>
        <authorList>
            <person name="Mori T."/>
            <person name="Dohra H."/>
            <person name="Suzuki T."/>
            <person name="Kawagishi H."/>
            <person name="Hirai H."/>
        </authorList>
    </citation>
    <scope>NUCLEOTIDE SEQUENCE [LARGE SCALE GENOMIC DNA]</scope>
    <source>
        <strain evidence="3 4">YK-624</strain>
    </source>
</reference>
<feature type="signal peptide" evidence="2">
    <location>
        <begin position="1"/>
        <end position="19"/>
    </location>
</feature>
<gene>
    <name evidence="3" type="ORF">PsYK624_094160</name>
</gene>
<keyword evidence="2" id="KW-0732">Signal</keyword>
<sequence length="377" mass="41891">MLPQWLRAILAVFMTVFNALRWGRSPIPGNLSGPSGPIFPVVHTLGSLFDHWASLEAMPLWIPYSPDPFAPWDSRGNAGYWAYGNVNASAEDPFLPSSPTLDIVTEVFLFIGPLFEEVADSVPLESADYTTPDADDTERAPPVEFDDLPTAQVKVIMYSVLCIVLLAASLIPHNTPQLVKTWLDDICGKTAREADTRLSSEALRNVASDYDEHRAALAKHDKEWIALAGMAKLDAVDDYPLDMHGLEGAQVVVDIIMDKCEVAEARLASLDSHQRQVENQQRQEIVNEQTNCSQLLTQRHTLRRVMGEETREAELRAEAHEARIEKLQVDVAASEVKVSEAEKLAMSRRCDIGTLTATLHVANTEKQELEADNQILR</sequence>
<keyword evidence="4" id="KW-1185">Reference proteome</keyword>
<evidence type="ECO:0000256" key="2">
    <source>
        <dbReference type="SAM" id="SignalP"/>
    </source>
</evidence>
<dbReference type="AlphaFoldDB" id="A0A9P3GEE9"/>
<evidence type="ECO:0000256" key="1">
    <source>
        <dbReference type="SAM" id="Coils"/>
    </source>
</evidence>
<feature type="chain" id="PRO_5040147725" evidence="2">
    <location>
        <begin position="20"/>
        <end position="377"/>
    </location>
</feature>
<comment type="caution">
    <text evidence="3">The sequence shown here is derived from an EMBL/GenBank/DDBJ whole genome shotgun (WGS) entry which is preliminary data.</text>
</comment>
<protein>
    <submittedName>
        <fullName evidence="3">Uncharacterized protein</fullName>
    </submittedName>
</protein>
<evidence type="ECO:0000313" key="3">
    <source>
        <dbReference type="EMBL" id="GJE93257.1"/>
    </source>
</evidence>
<name>A0A9P3GEE9_9APHY</name>
<dbReference type="EMBL" id="BPQB01000031">
    <property type="protein sequence ID" value="GJE93257.1"/>
    <property type="molecule type" value="Genomic_DNA"/>
</dbReference>